<dbReference type="AlphaFoldDB" id="A0AA38HF87"/>
<proteinExistence type="inferred from homology"/>
<reference evidence="7" key="1">
    <citation type="journal article" date="2022" name="G3 (Bethesda)">
        <title>High quality genome of the basidiomycete yeast Dioszegia hungarica PDD-24b-2 isolated from cloud water.</title>
        <authorList>
            <person name="Jarrige D."/>
            <person name="Haridas S."/>
            <person name="Bleykasten-Grosshans C."/>
            <person name="Joly M."/>
            <person name="Nadalig T."/>
            <person name="Sancelme M."/>
            <person name="Vuilleumier S."/>
            <person name="Grigoriev I.V."/>
            <person name="Amato P."/>
            <person name="Bringel F."/>
        </authorList>
    </citation>
    <scope>NUCLEOTIDE SEQUENCE</scope>
    <source>
        <strain evidence="7">PDD-24b-2</strain>
    </source>
</reference>
<dbReference type="PANTHER" id="PTHR46203">
    <property type="entry name" value="PROBABLE PEPTIDE CHAIN RELEASE FACTOR C12ORF65"/>
    <property type="match status" value="1"/>
</dbReference>
<evidence type="ECO:0000256" key="3">
    <source>
        <dbReference type="ARBA" id="ARBA00022946"/>
    </source>
</evidence>
<feature type="compositionally biased region" description="Basic residues" evidence="5">
    <location>
        <begin position="157"/>
        <end position="171"/>
    </location>
</feature>
<keyword evidence="4" id="KW-0496">Mitochondrion</keyword>
<evidence type="ECO:0000256" key="5">
    <source>
        <dbReference type="SAM" id="MobiDB-lite"/>
    </source>
</evidence>
<dbReference type="SUPFAM" id="SSF75620">
    <property type="entry name" value="Release factor"/>
    <property type="match status" value="1"/>
</dbReference>
<feature type="compositionally biased region" description="Polar residues" evidence="5">
    <location>
        <begin position="116"/>
        <end position="129"/>
    </location>
</feature>
<dbReference type="PANTHER" id="PTHR46203:SF1">
    <property type="entry name" value="MITOCHONDRIAL TRANSLATION RELEASE FACTOR IN RESCUE"/>
    <property type="match status" value="1"/>
</dbReference>
<dbReference type="Proteomes" id="UP001164286">
    <property type="component" value="Unassembled WGS sequence"/>
</dbReference>
<accession>A0AA38HF87</accession>
<name>A0AA38HF87_9TREE</name>
<keyword evidence="8" id="KW-1185">Reference proteome</keyword>
<dbReference type="GO" id="GO:0003747">
    <property type="term" value="F:translation release factor activity"/>
    <property type="evidence" value="ECO:0007669"/>
    <property type="project" value="InterPro"/>
</dbReference>
<evidence type="ECO:0000256" key="2">
    <source>
        <dbReference type="ARBA" id="ARBA00010835"/>
    </source>
</evidence>
<dbReference type="InterPro" id="IPR000352">
    <property type="entry name" value="Pep_chain_release_fac_I"/>
</dbReference>
<dbReference type="Pfam" id="PF00472">
    <property type="entry name" value="RF-1"/>
    <property type="match status" value="1"/>
</dbReference>
<dbReference type="InterPro" id="IPR052405">
    <property type="entry name" value="Mito_Transl_Release_Factor"/>
</dbReference>
<dbReference type="GO" id="GO:0005739">
    <property type="term" value="C:mitochondrion"/>
    <property type="evidence" value="ECO:0007669"/>
    <property type="project" value="UniProtKB-SubCell"/>
</dbReference>
<comment type="subcellular location">
    <subcellularLocation>
        <location evidence="1">Mitochondrion</location>
    </subcellularLocation>
</comment>
<dbReference type="InterPro" id="IPR045853">
    <property type="entry name" value="Pep_chain_release_fac_I_sf"/>
</dbReference>
<evidence type="ECO:0000256" key="4">
    <source>
        <dbReference type="ARBA" id="ARBA00023128"/>
    </source>
</evidence>
<feature type="region of interest" description="Disordered" evidence="5">
    <location>
        <begin position="98"/>
        <end position="181"/>
    </location>
</feature>
<gene>
    <name evidence="7" type="ORF">MKK02DRAFT_18715</name>
</gene>
<comment type="similarity">
    <text evidence="2">Belongs to the prokaryotic/mitochondrial release factor family.</text>
</comment>
<protein>
    <submittedName>
        <fullName evidence="7">RF-1 domain-containing protein</fullName>
    </submittedName>
</protein>
<dbReference type="GeneID" id="77725199"/>
<feature type="domain" description="Prokaryotic-type class I peptide chain release factors" evidence="6">
    <location>
        <begin position="27"/>
        <end position="90"/>
    </location>
</feature>
<organism evidence="7 8">
    <name type="scientific">Dioszegia hungarica</name>
    <dbReference type="NCBI Taxonomy" id="4972"/>
    <lineage>
        <taxon>Eukaryota</taxon>
        <taxon>Fungi</taxon>
        <taxon>Dikarya</taxon>
        <taxon>Basidiomycota</taxon>
        <taxon>Agaricomycotina</taxon>
        <taxon>Tremellomycetes</taxon>
        <taxon>Tremellales</taxon>
        <taxon>Bulleribasidiaceae</taxon>
        <taxon>Dioszegia</taxon>
    </lineage>
</organism>
<dbReference type="GO" id="GO:0032543">
    <property type="term" value="P:mitochondrial translation"/>
    <property type="evidence" value="ECO:0007669"/>
    <property type="project" value="UniProtKB-ARBA"/>
</dbReference>
<evidence type="ECO:0000259" key="6">
    <source>
        <dbReference type="Pfam" id="PF00472"/>
    </source>
</evidence>
<evidence type="ECO:0000256" key="1">
    <source>
        <dbReference type="ARBA" id="ARBA00004173"/>
    </source>
</evidence>
<evidence type="ECO:0000313" key="8">
    <source>
        <dbReference type="Proteomes" id="UP001164286"/>
    </source>
</evidence>
<dbReference type="Gene3D" id="3.30.160.20">
    <property type="match status" value="1"/>
</dbReference>
<dbReference type="EMBL" id="JAKWFO010000001">
    <property type="protein sequence ID" value="KAI9639365.1"/>
    <property type="molecule type" value="Genomic_DNA"/>
</dbReference>
<evidence type="ECO:0000313" key="7">
    <source>
        <dbReference type="EMBL" id="KAI9639365.1"/>
    </source>
</evidence>
<comment type="caution">
    <text evidence="7">The sequence shown here is derived from an EMBL/GenBank/DDBJ whole genome shotgun (WGS) entry which is preliminary data.</text>
</comment>
<sequence>MAEPSRPQLPGSIKKLNRLLGRQKLGEIPEHELKEQFVRGSGPGGQAINKTSSSVSLIHLPTGVRVQAQPTRSREANRKAARRILAEKLDLMIAVGSWSREGQAKPDSVVAGDGSPLSSAKSEAETSVPSRKESRRAEEVAMAEQWSRQEILWEKERRRKANRAKKSKRKKRDGEADEDDA</sequence>
<keyword evidence="3" id="KW-0809">Transit peptide</keyword>
<dbReference type="RefSeq" id="XP_052949142.1">
    <property type="nucleotide sequence ID" value="XM_053085998.1"/>
</dbReference>
<feature type="compositionally biased region" description="Basic and acidic residues" evidence="5">
    <location>
        <begin position="130"/>
        <end position="139"/>
    </location>
</feature>